<dbReference type="Gene3D" id="2.160.20.110">
    <property type="match status" value="1"/>
</dbReference>
<comment type="caution">
    <text evidence="1">The sequence shown here is derived from an EMBL/GenBank/DDBJ whole genome shotgun (WGS) entry which is preliminary data.</text>
</comment>
<proteinExistence type="predicted"/>
<dbReference type="AlphaFoldDB" id="A0AA90VN70"/>
<evidence type="ECO:0000313" key="2">
    <source>
        <dbReference type="Proteomes" id="UP000421283"/>
    </source>
</evidence>
<gene>
    <name evidence="1" type="ORF">F7D31_07470</name>
</gene>
<sequence>APQTVAAGKPFIRVELGSGTFYFRPQNNVVLEAGNRYKYTVKVNATGLTLEGCTIGSWADGGGESGAAEDLGYSIQNDGSYMVYNADGLLAWNKAAQKDESINCTLTADIDLTGKDWTQIGTWPGYSGVFNGQGHRITGLNFSAATTELFGLLNLRGVIKNLQLIDVNLYGNNGSAAGIVDQNNGQIIACSVTGKISAYGRTCGIADLNYGSITACWFDGTLKDYESGAIVRFNYNTITSCYWGGNAEQGEFRNFGGTVDATKVDGVTVKWQTAVDGMNHALTDNDYQWALGTDGLPVLQKKQ</sequence>
<name>A0AA90VN70_9BACT</name>
<dbReference type="EMBL" id="VZAP01000096">
    <property type="protein sequence ID" value="MQO92501.1"/>
    <property type="molecule type" value="Genomic_DNA"/>
</dbReference>
<protein>
    <submittedName>
        <fullName evidence="1">Fimbrillin family protein</fullName>
    </submittedName>
</protein>
<organism evidence="1 2">
    <name type="scientific">Segatella copri</name>
    <dbReference type="NCBI Taxonomy" id="165179"/>
    <lineage>
        <taxon>Bacteria</taxon>
        <taxon>Pseudomonadati</taxon>
        <taxon>Bacteroidota</taxon>
        <taxon>Bacteroidia</taxon>
        <taxon>Bacteroidales</taxon>
        <taxon>Prevotellaceae</taxon>
        <taxon>Segatella</taxon>
    </lineage>
</organism>
<dbReference type="InterPro" id="IPR025049">
    <property type="entry name" value="Mfa-like_1"/>
</dbReference>
<dbReference type="CDD" id="cd13121">
    <property type="entry name" value="BF2867_like_C"/>
    <property type="match status" value="1"/>
</dbReference>
<dbReference type="Pfam" id="PF13149">
    <property type="entry name" value="Mfa_like_1"/>
    <property type="match status" value="1"/>
</dbReference>
<dbReference type="Gene3D" id="2.60.40.2630">
    <property type="match status" value="1"/>
</dbReference>
<dbReference type="RefSeq" id="WP_194257169.1">
    <property type="nucleotide sequence ID" value="NZ_VZAP01000096.1"/>
</dbReference>
<accession>A0AA90VN70</accession>
<dbReference type="Proteomes" id="UP000421283">
    <property type="component" value="Unassembled WGS sequence"/>
</dbReference>
<evidence type="ECO:0000313" key="1">
    <source>
        <dbReference type="EMBL" id="MQO92501.1"/>
    </source>
</evidence>
<reference evidence="2" key="1">
    <citation type="submission" date="2019-09" db="EMBL/GenBank/DDBJ databases">
        <title>Distinct polysaccharide growth profiles of human intestinal Prevotella copri isolates.</title>
        <authorList>
            <person name="Fehlner-Peach H."/>
            <person name="Magnabosco C."/>
            <person name="Raghavan V."/>
            <person name="Scher J.U."/>
            <person name="Tett A."/>
            <person name="Cox L.M."/>
            <person name="Gottsegen C."/>
            <person name="Watters A."/>
            <person name="Wiltshire- Gordon J.D."/>
            <person name="Segata N."/>
            <person name="Bonneau R."/>
            <person name="Littman D.R."/>
        </authorList>
    </citation>
    <scope>NUCLEOTIDE SEQUENCE [LARGE SCALE GENOMIC DNA]</scope>
    <source>
        <strain evidence="2">iAU3127</strain>
    </source>
</reference>
<feature type="non-terminal residue" evidence="1">
    <location>
        <position position="1"/>
    </location>
</feature>